<reference evidence="1" key="1">
    <citation type="journal article" date="2021" name="Genome Biol. Evol.">
        <title>The assembled and annotated genome of the fairy-ring fungus Marasmius oreades.</title>
        <authorList>
            <person name="Hiltunen M."/>
            <person name="Ament-Velasquez S.L."/>
            <person name="Johannesson H."/>
        </authorList>
    </citation>
    <scope>NUCLEOTIDE SEQUENCE</scope>
    <source>
        <strain evidence="1">03SP1</strain>
    </source>
</reference>
<keyword evidence="2" id="KW-1185">Reference proteome</keyword>
<dbReference type="RefSeq" id="XP_043004626.1">
    <property type="nucleotide sequence ID" value="XM_043157259.1"/>
</dbReference>
<dbReference type="EMBL" id="CM032188">
    <property type="protein sequence ID" value="KAG7088155.1"/>
    <property type="molecule type" value="Genomic_DNA"/>
</dbReference>
<dbReference type="KEGG" id="more:E1B28_012177"/>
<dbReference type="AlphaFoldDB" id="A0A9P7RR53"/>
<comment type="caution">
    <text evidence="1">The sequence shown here is derived from an EMBL/GenBank/DDBJ whole genome shotgun (WGS) entry which is preliminary data.</text>
</comment>
<dbReference type="Proteomes" id="UP001049176">
    <property type="component" value="Chromosome 8"/>
</dbReference>
<gene>
    <name evidence="1" type="ORF">E1B28_012177</name>
</gene>
<sequence length="120" mass="13034">MVGRFGASSTTTRAPRGGQSAWIGMYGDALLIFSHGRKGNATIDEGRIGSEGADSRMGKQNITRLKVAEVLDWTDSSSTACPIREFVAVTFAVGEYLNHSKRHRSKNVDEDAADIVENCR</sequence>
<name>A0A9P7RR53_9AGAR</name>
<evidence type="ECO:0000313" key="2">
    <source>
        <dbReference type="Proteomes" id="UP001049176"/>
    </source>
</evidence>
<organism evidence="1 2">
    <name type="scientific">Marasmius oreades</name>
    <name type="common">fairy-ring Marasmius</name>
    <dbReference type="NCBI Taxonomy" id="181124"/>
    <lineage>
        <taxon>Eukaryota</taxon>
        <taxon>Fungi</taxon>
        <taxon>Dikarya</taxon>
        <taxon>Basidiomycota</taxon>
        <taxon>Agaricomycotina</taxon>
        <taxon>Agaricomycetes</taxon>
        <taxon>Agaricomycetidae</taxon>
        <taxon>Agaricales</taxon>
        <taxon>Marasmiineae</taxon>
        <taxon>Marasmiaceae</taxon>
        <taxon>Marasmius</taxon>
    </lineage>
</organism>
<protein>
    <submittedName>
        <fullName evidence="1">Uncharacterized protein</fullName>
    </submittedName>
</protein>
<dbReference type="GeneID" id="66081252"/>
<proteinExistence type="predicted"/>
<accession>A0A9P7RR53</accession>
<evidence type="ECO:0000313" key="1">
    <source>
        <dbReference type="EMBL" id="KAG7088155.1"/>
    </source>
</evidence>